<keyword evidence="3" id="KW-1185">Reference proteome</keyword>
<comment type="caution">
    <text evidence="2">The sequence shown here is derived from an EMBL/GenBank/DDBJ whole genome shotgun (WGS) entry which is preliminary data.</text>
</comment>
<accession>A0ABP0JQN6</accession>
<evidence type="ECO:0000313" key="3">
    <source>
        <dbReference type="Proteomes" id="UP001642484"/>
    </source>
</evidence>
<dbReference type="Proteomes" id="UP001642484">
    <property type="component" value="Unassembled WGS sequence"/>
</dbReference>
<organism evidence="2 3">
    <name type="scientific">Durusdinium trenchii</name>
    <dbReference type="NCBI Taxonomy" id="1381693"/>
    <lineage>
        <taxon>Eukaryota</taxon>
        <taxon>Sar</taxon>
        <taxon>Alveolata</taxon>
        <taxon>Dinophyceae</taxon>
        <taxon>Suessiales</taxon>
        <taxon>Symbiodiniaceae</taxon>
        <taxon>Durusdinium</taxon>
    </lineage>
</organism>
<proteinExistence type="predicted"/>
<evidence type="ECO:0000313" key="1">
    <source>
        <dbReference type="EMBL" id="CAK9016303.1"/>
    </source>
</evidence>
<dbReference type="EMBL" id="CAXAMN010006058">
    <property type="protein sequence ID" value="CAK9016303.1"/>
    <property type="molecule type" value="Genomic_DNA"/>
</dbReference>
<name>A0ABP0JQN6_9DINO</name>
<evidence type="ECO:0000313" key="2">
    <source>
        <dbReference type="EMBL" id="CAK9016372.1"/>
    </source>
</evidence>
<gene>
    <name evidence="1" type="ORF">CCMP2556_LOCUS12447</name>
    <name evidence="2" type="ORF">CCMP2556_LOCUS12474</name>
</gene>
<dbReference type="EMBL" id="CAXAMN010006080">
    <property type="protein sequence ID" value="CAK9016372.1"/>
    <property type="molecule type" value="Genomic_DNA"/>
</dbReference>
<sequence length="193" mass="22002">MIKQGGNCCLCRACYYLKRGSLNNMKISELITNLNDNDSFREKYDRMRAAQVVFVAQNPNARYRHEKPDVKNLLEKKDETYVDVASVMVWVSLRKFCDTHFPSMKFKNDSQRKAHLLKRGIKIQPDESGVDGVAVPKDGPDAEQKEIRVGKRLSATKIKQMNFGGEDYDRQELLAQQAKHSKGLGVECNSKDS</sequence>
<reference evidence="2 3" key="1">
    <citation type="submission" date="2024-02" db="EMBL/GenBank/DDBJ databases">
        <authorList>
            <person name="Chen Y."/>
            <person name="Shah S."/>
            <person name="Dougan E. K."/>
            <person name="Thang M."/>
            <person name="Chan C."/>
        </authorList>
    </citation>
    <scope>NUCLEOTIDE SEQUENCE [LARGE SCALE GENOMIC DNA]</scope>
</reference>
<protein>
    <submittedName>
        <fullName evidence="2">Uncharacterized protein</fullName>
    </submittedName>
</protein>